<name>A0A261TT96_9BORD</name>
<comment type="subcellular location">
    <subcellularLocation>
        <location evidence="1">Cell membrane</location>
        <topology evidence="1">Multi-pass membrane protein</topology>
    </subcellularLocation>
</comment>
<dbReference type="InterPro" id="IPR052157">
    <property type="entry name" value="BCAA_transport_permease"/>
</dbReference>
<evidence type="ECO:0000256" key="7">
    <source>
        <dbReference type="ARBA" id="ARBA00023136"/>
    </source>
</evidence>
<feature type="transmembrane region" description="Helical" evidence="9">
    <location>
        <begin position="267"/>
        <end position="284"/>
    </location>
</feature>
<evidence type="ECO:0000256" key="6">
    <source>
        <dbReference type="ARBA" id="ARBA00022989"/>
    </source>
</evidence>
<keyword evidence="5" id="KW-0029">Amino-acid transport</keyword>
<dbReference type="PANTHER" id="PTHR11795">
    <property type="entry name" value="BRANCHED-CHAIN AMINO ACID TRANSPORT SYSTEM PERMEASE PROTEIN LIVH"/>
    <property type="match status" value="1"/>
</dbReference>
<comment type="caution">
    <text evidence="10">The sequence shown here is derived from an EMBL/GenBank/DDBJ whole genome shotgun (WGS) entry which is preliminary data.</text>
</comment>
<feature type="transmembrane region" description="Helical" evidence="9">
    <location>
        <begin position="44"/>
        <end position="61"/>
    </location>
</feature>
<accession>A0A261TT96</accession>
<feature type="transmembrane region" description="Helical" evidence="9">
    <location>
        <begin position="227"/>
        <end position="255"/>
    </location>
</feature>
<organism evidence="10 11">
    <name type="scientific">Bordetella genomosp. 4</name>
    <dbReference type="NCBI Taxonomy" id="463044"/>
    <lineage>
        <taxon>Bacteria</taxon>
        <taxon>Pseudomonadati</taxon>
        <taxon>Pseudomonadota</taxon>
        <taxon>Betaproteobacteria</taxon>
        <taxon>Burkholderiales</taxon>
        <taxon>Alcaligenaceae</taxon>
        <taxon>Bordetella</taxon>
    </lineage>
</organism>
<feature type="transmembrane region" description="Helical" evidence="9">
    <location>
        <begin position="12"/>
        <end position="32"/>
    </location>
</feature>
<keyword evidence="7 9" id="KW-0472">Membrane</keyword>
<feature type="transmembrane region" description="Helical" evidence="9">
    <location>
        <begin position="196"/>
        <end position="215"/>
    </location>
</feature>
<dbReference type="EMBL" id="NEVQ01000020">
    <property type="protein sequence ID" value="OZI52888.1"/>
    <property type="molecule type" value="Genomic_DNA"/>
</dbReference>
<dbReference type="GO" id="GO:0022857">
    <property type="term" value="F:transmembrane transporter activity"/>
    <property type="evidence" value="ECO:0007669"/>
    <property type="project" value="InterPro"/>
</dbReference>
<evidence type="ECO:0000256" key="5">
    <source>
        <dbReference type="ARBA" id="ARBA00022970"/>
    </source>
</evidence>
<dbReference type="AlphaFoldDB" id="A0A261TT96"/>
<evidence type="ECO:0000313" key="11">
    <source>
        <dbReference type="Proteomes" id="UP000216885"/>
    </source>
</evidence>
<reference evidence="10 11" key="1">
    <citation type="submission" date="2017-05" db="EMBL/GenBank/DDBJ databases">
        <title>Complete and WGS of Bordetella genogroups.</title>
        <authorList>
            <person name="Spilker T."/>
            <person name="LiPuma J."/>
        </authorList>
    </citation>
    <scope>NUCLEOTIDE SEQUENCE [LARGE SCALE GENOMIC DNA]</scope>
    <source>
        <strain evidence="10 11">AU9919</strain>
    </source>
</reference>
<dbReference type="Proteomes" id="UP000216885">
    <property type="component" value="Unassembled WGS sequence"/>
</dbReference>
<sequence>MHELLSPELLTAACTVASIYALVALGLNLIYGTLRLLNVAHGEIMMIGAYLSYWMFANWQIGTLTSMLLAMVVAGLLGALCYRLLFNKTEQSRRLSSRLEGNSLLVFFALSVILQNLGSLVFTPSPRSYSYLENLVNLGGVTITGNRLVIVAVSVVVTSLVLLFFRYSLQGLAIRAMIQQRDAASLIGINIERTKMTVFCIGFALAGLAGSLISMTDSITPFSGFPYTMAAFIVVILGGLGSIGGGLIGAVLLAVVEVYGSALTSPAYRSILLYGVFISILFIRPQGLLGRRLA</sequence>
<evidence type="ECO:0000256" key="3">
    <source>
        <dbReference type="ARBA" id="ARBA00022475"/>
    </source>
</evidence>
<comment type="similarity">
    <text evidence="8">Belongs to the binding-protein-dependent transport system permease family. LivHM subfamily.</text>
</comment>
<dbReference type="PANTHER" id="PTHR11795:SF445">
    <property type="entry name" value="AMINO ACID ABC TRANSPORTER PERMEASE PROTEIN"/>
    <property type="match status" value="1"/>
</dbReference>
<feature type="transmembrane region" description="Helical" evidence="9">
    <location>
        <begin position="105"/>
        <end position="125"/>
    </location>
</feature>
<evidence type="ECO:0000256" key="9">
    <source>
        <dbReference type="SAM" id="Phobius"/>
    </source>
</evidence>
<evidence type="ECO:0008006" key="12">
    <source>
        <dbReference type="Google" id="ProtNLM"/>
    </source>
</evidence>
<dbReference type="RefSeq" id="WP_094838733.1">
    <property type="nucleotide sequence ID" value="NZ_NEVQ01000020.1"/>
</dbReference>
<keyword evidence="4 9" id="KW-0812">Transmembrane</keyword>
<gene>
    <name evidence="10" type="ORF">CAL20_19690</name>
</gene>
<proteinExistence type="inferred from homology"/>
<dbReference type="InterPro" id="IPR001851">
    <property type="entry name" value="ABC_transp_permease"/>
</dbReference>
<feature type="transmembrane region" description="Helical" evidence="9">
    <location>
        <begin position="145"/>
        <end position="165"/>
    </location>
</feature>
<keyword evidence="3" id="KW-1003">Cell membrane</keyword>
<dbReference type="Pfam" id="PF02653">
    <property type="entry name" value="BPD_transp_2"/>
    <property type="match status" value="1"/>
</dbReference>
<evidence type="ECO:0000256" key="2">
    <source>
        <dbReference type="ARBA" id="ARBA00022448"/>
    </source>
</evidence>
<evidence type="ECO:0000256" key="4">
    <source>
        <dbReference type="ARBA" id="ARBA00022692"/>
    </source>
</evidence>
<keyword evidence="6 9" id="KW-1133">Transmembrane helix</keyword>
<keyword evidence="11" id="KW-1185">Reference proteome</keyword>
<dbReference type="GO" id="GO:0006865">
    <property type="term" value="P:amino acid transport"/>
    <property type="evidence" value="ECO:0007669"/>
    <property type="project" value="UniProtKB-KW"/>
</dbReference>
<dbReference type="CDD" id="cd06582">
    <property type="entry name" value="TM_PBP1_LivH_like"/>
    <property type="match status" value="1"/>
</dbReference>
<evidence type="ECO:0000256" key="8">
    <source>
        <dbReference type="ARBA" id="ARBA00037998"/>
    </source>
</evidence>
<evidence type="ECO:0000256" key="1">
    <source>
        <dbReference type="ARBA" id="ARBA00004651"/>
    </source>
</evidence>
<keyword evidence="2" id="KW-0813">Transport</keyword>
<evidence type="ECO:0000313" key="10">
    <source>
        <dbReference type="EMBL" id="OZI52888.1"/>
    </source>
</evidence>
<protein>
    <recommendedName>
        <fullName evidence="12">Branched-chain amino acid ABC transporter permease</fullName>
    </recommendedName>
</protein>
<dbReference type="GO" id="GO:0005886">
    <property type="term" value="C:plasma membrane"/>
    <property type="evidence" value="ECO:0007669"/>
    <property type="project" value="UniProtKB-SubCell"/>
</dbReference>
<feature type="transmembrane region" description="Helical" evidence="9">
    <location>
        <begin position="67"/>
        <end position="85"/>
    </location>
</feature>